<evidence type="ECO:0000313" key="1">
    <source>
        <dbReference type="EMBL" id="PBK89093.1"/>
    </source>
</evidence>
<organism evidence="1 2">
    <name type="scientific">Armillaria gallica</name>
    <name type="common">Bulbous honey fungus</name>
    <name type="synonym">Armillaria bulbosa</name>
    <dbReference type="NCBI Taxonomy" id="47427"/>
    <lineage>
        <taxon>Eukaryota</taxon>
        <taxon>Fungi</taxon>
        <taxon>Dikarya</taxon>
        <taxon>Basidiomycota</taxon>
        <taxon>Agaricomycotina</taxon>
        <taxon>Agaricomycetes</taxon>
        <taxon>Agaricomycetidae</taxon>
        <taxon>Agaricales</taxon>
        <taxon>Marasmiineae</taxon>
        <taxon>Physalacriaceae</taxon>
        <taxon>Armillaria</taxon>
    </lineage>
</organism>
<protein>
    <submittedName>
        <fullName evidence="1">Uncharacterized protein</fullName>
    </submittedName>
</protein>
<evidence type="ECO:0000313" key="2">
    <source>
        <dbReference type="Proteomes" id="UP000217790"/>
    </source>
</evidence>
<reference evidence="2" key="1">
    <citation type="journal article" date="2017" name="Nat. Ecol. Evol.">
        <title>Genome expansion and lineage-specific genetic innovations in the forest pathogenic fungi Armillaria.</title>
        <authorList>
            <person name="Sipos G."/>
            <person name="Prasanna A.N."/>
            <person name="Walter M.C."/>
            <person name="O'Connor E."/>
            <person name="Balint B."/>
            <person name="Krizsan K."/>
            <person name="Kiss B."/>
            <person name="Hess J."/>
            <person name="Varga T."/>
            <person name="Slot J."/>
            <person name="Riley R."/>
            <person name="Boka B."/>
            <person name="Rigling D."/>
            <person name="Barry K."/>
            <person name="Lee J."/>
            <person name="Mihaltcheva S."/>
            <person name="LaButti K."/>
            <person name="Lipzen A."/>
            <person name="Waldron R."/>
            <person name="Moloney N.M."/>
            <person name="Sperisen C."/>
            <person name="Kredics L."/>
            <person name="Vagvoelgyi C."/>
            <person name="Patrignani A."/>
            <person name="Fitzpatrick D."/>
            <person name="Nagy I."/>
            <person name="Doyle S."/>
            <person name="Anderson J.B."/>
            <person name="Grigoriev I.V."/>
            <person name="Gueldener U."/>
            <person name="Muensterkoetter M."/>
            <person name="Nagy L.G."/>
        </authorList>
    </citation>
    <scope>NUCLEOTIDE SEQUENCE [LARGE SCALE GENOMIC DNA]</scope>
    <source>
        <strain evidence="2">Ar21-2</strain>
    </source>
</reference>
<dbReference type="AlphaFoldDB" id="A0A2H3DLI4"/>
<dbReference type="EMBL" id="KZ293670">
    <property type="protein sequence ID" value="PBK89093.1"/>
    <property type="molecule type" value="Genomic_DNA"/>
</dbReference>
<gene>
    <name evidence="1" type="ORF">ARMGADRAFT_351915</name>
</gene>
<proteinExistence type="predicted"/>
<accession>A0A2H3DLI4</accession>
<sequence length="163" mass="18684">MCTSRIDIDGRTQTIHTRSLCDTDGHLVDLGRFVFIAHSFNSSPYSPCHCTLSSMIVDLQRTTMKTICSSCRTATPLILLDDDLPSTRHSGTQLQRQRRRRKFREETARVCLSWAICLSDYLKDLHELGPWNIRTVTSQTFSASGRVQLILCMIERCQYEDHS</sequence>
<dbReference type="InParanoid" id="A0A2H3DLI4"/>
<dbReference type="Proteomes" id="UP000217790">
    <property type="component" value="Unassembled WGS sequence"/>
</dbReference>
<name>A0A2H3DLI4_ARMGA</name>
<keyword evidence="2" id="KW-1185">Reference proteome</keyword>